<dbReference type="AlphaFoldDB" id="A0A453JLP5"/>
<dbReference type="Gramene" id="AET5Gv20112400.1">
    <property type="protein sequence ID" value="AET5Gv20112400.1"/>
    <property type="gene ID" value="AET5Gv20112400"/>
</dbReference>
<evidence type="ECO:0000313" key="2">
    <source>
        <dbReference type="EnsemblPlants" id="AET5Gv20112400.1"/>
    </source>
</evidence>
<reference evidence="2" key="4">
    <citation type="submission" date="2019-03" db="UniProtKB">
        <authorList>
            <consortium name="EnsemblPlants"/>
        </authorList>
    </citation>
    <scope>IDENTIFICATION</scope>
</reference>
<reference evidence="3" key="2">
    <citation type="journal article" date="2017" name="Nat. Plants">
        <title>The Aegilops tauschii genome reveals multiple impacts of transposons.</title>
        <authorList>
            <person name="Zhao G."/>
            <person name="Zou C."/>
            <person name="Li K."/>
            <person name="Wang K."/>
            <person name="Li T."/>
            <person name="Gao L."/>
            <person name="Zhang X."/>
            <person name="Wang H."/>
            <person name="Yang Z."/>
            <person name="Liu X."/>
            <person name="Jiang W."/>
            <person name="Mao L."/>
            <person name="Kong X."/>
            <person name="Jiao Y."/>
            <person name="Jia J."/>
        </authorList>
    </citation>
    <scope>NUCLEOTIDE SEQUENCE [LARGE SCALE GENOMIC DNA]</scope>
    <source>
        <strain evidence="3">cv. AL8/78</strain>
    </source>
</reference>
<evidence type="ECO:0000256" key="1">
    <source>
        <dbReference type="SAM" id="MobiDB-lite"/>
    </source>
</evidence>
<reference evidence="2" key="3">
    <citation type="journal article" date="2017" name="Nature">
        <title>Genome sequence of the progenitor of the wheat D genome Aegilops tauschii.</title>
        <authorList>
            <person name="Luo M.C."/>
            <person name="Gu Y.Q."/>
            <person name="Puiu D."/>
            <person name="Wang H."/>
            <person name="Twardziok S.O."/>
            <person name="Deal K.R."/>
            <person name="Huo N."/>
            <person name="Zhu T."/>
            <person name="Wang L."/>
            <person name="Wang Y."/>
            <person name="McGuire P.E."/>
            <person name="Liu S."/>
            <person name="Long H."/>
            <person name="Ramasamy R.K."/>
            <person name="Rodriguez J.C."/>
            <person name="Van S.L."/>
            <person name="Yuan L."/>
            <person name="Wang Z."/>
            <person name="Xia Z."/>
            <person name="Xiao L."/>
            <person name="Anderson O.D."/>
            <person name="Ouyang S."/>
            <person name="Liang Y."/>
            <person name="Zimin A.V."/>
            <person name="Pertea G."/>
            <person name="Qi P."/>
            <person name="Bennetzen J.L."/>
            <person name="Dai X."/>
            <person name="Dawson M.W."/>
            <person name="Muller H.G."/>
            <person name="Kugler K."/>
            <person name="Rivarola-Duarte L."/>
            <person name="Spannagl M."/>
            <person name="Mayer K.F.X."/>
            <person name="Lu F.H."/>
            <person name="Bevan M.W."/>
            <person name="Leroy P."/>
            <person name="Li P."/>
            <person name="You F.M."/>
            <person name="Sun Q."/>
            <person name="Liu Z."/>
            <person name="Lyons E."/>
            <person name="Wicker T."/>
            <person name="Salzberg S.L."/>
            <person name="Devos K.M."/>
            <person name="Dvorak J."/>
        </authorList>
    </citation>
    <scope>NUCLEOTIDE SEQUENCE [LARGE SCALE GENOMIC DNA]</scope>
    <source>
        <strain evidence="2">cv. AL8/78</strain>
    </source>
</reference>
<name>A0A453JLP5_AEGTS</name>
<accession>A0A453JLP5</accession>
<keyword evidence="3" id="KW-1185">Reference proteome</keyword>
<reference evidence="2" key="5">
    <citation type="journal article" date="2021" name="G3 (Bethesda)">
        <title>Aegilops tauschii genome assembly Aet v5.0 features greater sequence contiguity and improved annotation.</title>
        <authorList>
            <person name="Wang L."/>
            <person name="Zhu T."/>
            <person name="Rodriguez J.C."/>
            <person name="Deal K.R."/>
            <person name="Dubcovsky J."/>
            <person name="McGuire P.E."/>
            <person name="Lux T."/>
            <person name="Spannagl M."/>
            <person name="Mayer K.F.X."/>
            <person name="Baldrich P."/>
            <person name="Meyers B.C."/>
            <person name="Huo N."/>
            <person name="Gu Y.Q."/>
            <person name="Zhou H."/>
            <person name="Devos K.M."/>
            <person name="Bennetzen J.L."/>
            <person name="Unver T."/>
            <person name="Budak H."/>
            <person name="Gulick P.J."/>
            <person name="Galiba G."/>
            <person name="Kalapos B."/>
            <person name="Nelson D.R."/>
            <person name="Li P."/>
            <person name="You F.M."/>
            <person name="Luo M.C."/>
            <person name="Dvorak J."/>
        </authorList>
    </citation>
    <scope>NUCLEOTIDE SEQUENCE [LARGE SCALE GENOMIC DNA]</scope>
    <source>
        <strain evidence="2">cv. AL8/78</strain>
    </source>
</reference>
<protein>
    <submittedName>
        <fullName evidence="2">Uncharacterized protein</fullName>
    </submittedName>
</protein>
<dbReference type="EnsemblPlants" id="AET5Gv20112400.1">
    <property type="protein sequence ID" value="AET5Gv20112400.1"/>
    <property type="gene ID" value="AET5Gv20112400"/>
</dbReference>
<feature type="region of interest" description="Disordered" evidence="1">
    <location>
        <begin position="19"/>
        <end position="38"/>
    </location>
</feature>
<dbReference type="Proteomes" id="UP000015105">
    <property type="component" value="Chromosome 5D"/>
</dbReference>
<sequence>VVRDLGLIHLHQAAATTVGRNLREEGRAGKSPTDGGEIGERCRGAIHVDLRGRGMHCGGGGADHQEVSFGGVHQTCLQLLLCGGSCWLHHLHVRGSQVLSTALRHRGDRFHVAIFYNDAQDVATSQGFLH</sequence>
<reference evidence="3" key="1">
    <citation type="journal article" date="2014" name="Science">
        <title>Ancient hybridizations among the ancestral genomes of bread wheat.</title>
        <authorList>
            <consortium name="International Wheat Genome Sequencing Consortium,"/>
            <person name="Marcussen T."/>
            <person name="Sandve S.R."/>
            <person name="Heier L."/>
            <person name="Spannagl M."/>
            <person name="Pfeifer M."/>
            <person name="Jakobsen K.S."/>
            <person name="Wulff B.B."/>
            <person name="Steuernagel B."/>
            <person name="Mayer K.F."/>
            <person name="Olsen O.A."/>
        </authorList>
    </citation>
    <scope>NUCLEOTIDE SEQUENCE [LARGE SCALE GENOMIC DNA]</scope>
    <source>
        <strain evidence="3">cv. AL8/78</strain>
    </source>
</reference>
<proteinExistence type="predicted"/>
<organism evidence="2 3">
    <name type="scientific">Aegilops tauschii subsp. strangulata</name>
    <name type="common">Goatgrass</name>
    <dbReference type="NCBI Taxonomy" id="200361"/>
    <lineage>
        <taxon>Eukaryota</taxon>
        <taxon>Viridiplantae</taxon>
        <taxon>Streptophyta</taxon>
        <taxon>Embryophyta</taxon>
        <taxon>Tracheophyta</taxon>
        <taxon>Spermatophyta</taxon>
        <taxon>Magnoliopsida</taxon>
        <taxon>Liliopsida</taxon>
        <taxon>Poales</taxon>
        <taxon>Poaceae</taxon>
        <taxon>BOP clade</taxon>
        <taxon>Pooideae</taxon>
        <taxon>Triticodae</taxon>
        <taxon>Triticeae</taxon>
        <taxon>Triticinae</taxon>
        <taxon>Aegilops</taxon>
    </lineage>
</organism>
<evidence type="ECO:0000313" key="3">
    <source>
        <dbReference type="Proteomes" id="UP000015105"/>
    </source>
</evidence>